<proteinExistence type="predicted"/>
<protein>
    <submittedName>
        <fullName evidence="1">Uncharacterized protein</fullName>
    </submittedName>
</protein>
<organism evidence="1 2">
    <name type="scientific">Flavobacterium artemisiae</name>
    <dbReference type="NCBI Taxonomy" id="2126556"/>
    <lineage>
        <taxon>Bacteria</taxon>
        <taxon>Pseudomonadati</taxon>
        <taxon>Bacteroidota</taxon>
        <taxon>Flavobacteriia</taxon>
        <taxon>Flavobacteriales</taxon>
        <taxon>Flavobacteriaceae</taxon>
        <taxon>Flavobacterium</taxon>
    </lineage>
</organism>
<dbReference type="EMBL" id="JBHUDZ010000009">
    <property type="protein sequence ID" value="MFD1602927.1"/>
    <property type="molecule type" value="Genomic_DNA"/>
</dbReference>
<reference evidence="2" key="1">
    <citation type="journal article" date="2019" name="Int. J. Syst. Evol. Microbiol.">
        <title>The Global Catalogue of Microorganisms (GCM) 10K type strain sequencing project: providing services to taxonomists for standard genome sequencing and annotation.</title>
        <authorList>
            <consortium name="The Broad Institute Genomics Platform"/>
            <consortium name="The Broad Institute Genome Sequencing Center for Infectious Disease"/>
            <person name="Wu L."/>
            <person name="Ma J."/>
        </authorList>
    </citation>
    <scope>NUCLEOTIDE SEQUENCE [LARGE SCALE GENOMIC DNA]</scope>
    <source>
        <strain evidence="2">CCUG 70865</strain>
    </source>
</reference>
<evidence type="ECO:0000313" key="2">
    <source>
        <dbReference type="Proteomes" id="UP001597138"/>
    </source>
</evidence>
<accession>A0ABW4HC75</accession>
<evidence type="ECO:0000313" key="1">
    <source>
        <dbReference type="EMBL" id="MFD1602927.1"/>
    </source>
</evidence>
<gene>
    <name evidence="1" type="ORF">ACFSC2_09285</name>
</gene>
<sequence length="387" mass="44317">MKNITMSTALGKNKKVFLALFFFLICILLFAFTRLNKSKVFSVHLSDNQSGQALVFVPNSFLEKLIIKKILQNDSPVCDFKIYDFLSLEHKSTIGKKKTFRLALLKKSNFDSSDLTLSEKDLINSVRKNYAPENIIYKDIVLENNDMDLKLSTTNDTNQLFVIYQINLKPVCMSLKDENINITQKDLKSILYSDKGITANFSTIQEQVIREQIKYFESKAEYQNLGISVSFPFSFISSVTQSSKIYFYSGNPLLKNTYIKKMTIQKTSDHKVIKGTFEIDNDNPFLFPTALKGNCNLTTSQNKVISFDNFTFEHHNLSISEISRMNSLVKLCQDSIVPKLTNKRLVPTLDNSNLIINLPHIEMTNSIENSSISYFKENIIYKVNLNP</sequence>
<dbReference type="Proteomes" id="UP001597138">
    <property type="component" value="Unassembled WGS sequence"/>
</dbReference>
<dbReference type="RefSeq" id="WP_379814269.1">
    <property type="nucleotide sequence ID" value="NZ_JBHUDZ010000009.1"/>
</dbReference>
<name>A0ABW4HC75_9FLAO</name>
<comment type="caution">
    <text evidence="1">The sequence shown here is derived from an EMBL/GenBank/DDBJ whole genome shotgun (WGS) entry which is preliminary data.</text>
</comment>
<keyword evidence="2" id="KW-1185">Reference proteome</keyword>